<keyword evidence="1" id="KW-0732">Signal</keyword>
<dbReference type="PANTHER" id="PTHR36842">
    <property type="entry name" value="PROTEIN TOLB HOMOLOG"/>
    <property type="match status" value="1"/>
</dbReference>
<proteinExistence type="predicted"/>
<dbReference type="PANTHER" id="PTHR36842:SF2">
    <property type="entry name" value="SLR0505 PROTEIN"/>
    <property type="match status" value="1"/>
</dbReference>
<dbReference type="Proteomes" id="UP001064632">
    <property type="component" value="Chromosome"/>
</dbReference>
<sequence>MRWPGLKKRTMACVSAAILISPLTAQADHLQLVTLGHPFAYGTQGELPSGSPSVSADGRYVLFESAASNLVPNDRNGASDIFLRDNERNTLSIVSLTDRNGAIAGDSTESSISADGRYVVFCSAAPNVVTGIAPLIPRTQCYRRDTTLGVTQLVTARDYAIPGDNDSRRPTLSADGRFVTFVSLARNLADGNTGPHQKLFLRDMDSPSVTREDVNALGEGGNQYPQSAMISATGRFIVFDSRADNLVAGDTNGASDVFLRDRETGAVERISVTTEGAGANRGSYDPVITPDGRYVLFSSLASNLDPRTDQGIFVRDRVAQTTALVSIGFAGEAIVGNYWDRPRISDDGTTVAFATSASLGPGYGAEHFRILVRNLQSGQTTLASDNPAANPWALHPAMTANGRVVYFDSTSTSLVNGDTNQARDVFERDVSTGIVRRISESVDGPIETGANGASTLPALSRNGRYLAFRSAATNLSGATNPAGAIYLATLETQSVRSLVPSSPSQLHGQLAISSSGRFVGFDSEADLIAGDAHTGKDLYVVDTSTGQLESLNIPAPAVTFPFHNASLALSDDGRYVVHLAAVREGDHGMRDRVFLTDRVARMTRRIDEHGSAGWDDKSATRIGISTDGRYVVYSSGANSLVGDDFNNTSDVFRYDRTLGTTRLISRAANGFTANGPSTGSRISDDARFIVYVSSASNLVPGDTNNAADIFVFDADSGSAARLTLTANATALNAPVTELAISNNGRTVAFTSAASNVVAGDTNGAADIFLHDRDTGETRLVTASVSHGAGNGAANSVSLSADGRRLAFAGAAWNWVDGDHNGSRSDVFRYIVAPSPTAITVVSAEPAQPVVGEPQVLTLRLDANGGEPQGSVLVREGSQVLCGPLPVIDGLARCELRMLTAGVHALSGEFTSGSNLFDSSQVAVNQVVSPAATALRVDTLPAVVRPGQGTLVRVDLDVQLPGSGVPTGTITVARDRGGDQCVIQLPATQCELPAGGAGRYRVSARYAGDSNYQASSVDAGEQFINTAPIARHDQFVTYEDTPLTLPAANGVLANDEDPDGDPLQVVTTVNGSGIGGEIALQADGSVYYAPPADSSGSDEFGYGIDDGYEAASASVRFQVLPVNDAPGFALSGDQLWPAGAAGPRELPAYAHSVRLGPADESGQQVAGWLVRVDDPANVVDDLSIAHDGTLRYTLTGNCGSVSVAVAVRDDGGTANGGMDTSPEQLFQVSVAAGVNLVATLRRVAHVTADEVQLTYTARIENQGTGAAHGTQVRATLSGNLLNATWTCEATANATCAAAGSGAISDEVDIAPGAALVYTVSTSVPAGGDAHVEVSLEALPIASEPDIDVSDNRATDSAVIGLFADGFESH</sequence>
<feature type="signal peptide" evidence="1">
    <location>
        <begin position="1"/>
        <end position="27"/>
    </location>
</feature>
<dbReference type="InterPro" id="IPR011042">
    <property type="entry name" value="6-blade_b-propeller_TolB-like"/>
</dbReference>
<evidence type="ECO:0000313" key="2">
    <source>
        <dbReference type="EMBL" id="UXI70292.1"/>
    </source>
</evidence>
<dbReference type="Gene3D" id="2.120.10.30">
    <property type="entry name" value="TolB, C-terminal domain"/>
    <property type="match status" value="3"/>
</dbReference>
<keyword evidence="3" id="KW-1185">Reference proteome</keyword>
<dbReference type="EMBL" id="CP104694">
    <property type="protein sequence ID" value="UXI70292.1"/>
    <property type="molecule type" value="Genomic_DNA"/>
</dbReference>
<dbReference type="Gene3D" id="2.60.40.3440">
    <property type="match status" value="1"/>
</dbReference>
<dbReference type="Pfam" id="PF17963">
    <property type="entry name" value="Big_9"/>
    <property type="match status" value="1"/>
</dbReference>
<reference evidence="2" key="1">
    <citation type="submission" date="2022-09" db="EMBL/GenBank/DDBJ databases">
        <title>Tahibacter sp. nov., isolated from a fresh water.</title>
        <authorList>
            <person name="Baek J.H."/>
            <person name="Lee J.K."/>
            <person name="Kim J.M."/>
            <person name="Jeon C.O."/>
        </authorList>
    </citation>
    <scope>NUCLEOTIDE SEQUENCE</scope>
    <source>
        <strain evidence="2">W38</strain>
    </source>
</reference>
<organism evidence="2 3">
    <name type="scientific">Tahibacter amnicola</name>
    <dbReference type="NCBI Taxonomy" id="2976241"/>
    <lineage>
        <taxon>Bacteria</taxon>
        <taxon>Pseudomonadati</taxon>
        <taxon>Pseudomonadota</taxon>
        <taxon>Gammaproteobacteria</taxon>
        <taxon>Lysobacterales</taxon>
        <taxon>Rhodanobacteraceae</taxon>
        <taxon>Tahibacter</taxon>
    </lineage>
</organism>
<dbReference type="Gene3D" id="2.60.40.10">
    <property type="entry name" value="Immunoglobulins"/>
    <property type="match status" value="2"/>
</dbReference>
<evidence type="ECO:0000313" key="3">
    <source>
        <dbReference type="Proteomes" id="UP001064632"/>
    </source>
</evidence>
<protein>
    <submittedName>
        <fullName evidence="2">Ig-like domain-containing protein</fullName>
    </submittedName>
</protein>
<dbReference type="InterPro" id="IPR013783">
    <property type="entry name" value="Ig-like_fold"/>
</dbReference>
<accession>A0ABY6BKJ1</accession>
<dbReference type="SUPFAM" id="SSF82171">
    <property type="entry name" value="DPP6 N-terminal domain-like"/>
    <property type="match status" value="3"/>
</dbReference>
<evidence type="ECO:0000256" key="1">
    <source>
        <dbReference type="SAM" id="SignalP"/>
    </source>
</evidence>
<gene>
    <name evidence="2" type="ORF">N4264_11845</name>
</gene>
<feature type="chain" id="PRO_5046722236" evidence="1">
    <location>
        <begin position="28"/>
        <end position="1368"/>
    </location>
</feature>
<dbReference type="RefSeq" id="WP_261697243.1">
    <property type="nucleotide sequence ID" value="NZ_CP104694.1"/>
</dbReference>
<name>A0ABY6BKJ1_9GAMM</name>